<accession>A0AAV4CR73</accession>
<dbReference type="InterPro" id="IPR028082">
    <property type="entry name" value="Peripla_BP_I"/>
</dbReference>
<evidence type="ECO:0000313" key="7">
    <source>
        <dbReference type="EMBL" id="GFO34341.1"/>
    </source>
</evidence>
<dbReference type="EMBL" id="BLXT01006888">
    <property type="protein sequence ID" value="GFO34341.1"/>
    <property type="molecule type" value="Genomic_DNA"/>
</dbReference>
<name>A0AAV4CR73_9GAST</name>
<dbReference type="InterPro" id="IPR001828">
    <property type="entry name" value="ANF_lig-bd_rcpt"/>
</dbReference>
<dbReference type="PANTHER" id="PTHR44755">
    <property type="entry name" value="NATRIURETIC PEPTIDE RECEPTOR 3-RELATED"/>
    <property type="match status" value="1"/>
</dbReference>
<feature type="compositionally biased region" description="Basic and acidic residues" evidence="5">
    <location>
        <begin position="1"/>
        <end position="17"/>
    </location>
</feature>
<dbReference type="GO" id="GO:0016020">
    <property type="term" value="C:membrane"/>
    <property type="evidence" value="ECO:0007669"/>
    <property type="project" value="UniProtKB-SubCell"/>
</dbReference>
<dbReference type="GO" id="GO:0017046">
    <property type="term" value="F:peptide hormone binding"/>
    <property type="evidence" value="ECO:0007669"/>
    <property type="project" value="TreeGrafter"/>
</dbReference>
<evidence type="ECO:0000259" key="6">
    <source>
        <dbReference type="Pfam" id="PF01094"/>
    </source>
</evidence>
<dbReference type="InterPro" id="IPR052612">
    <property type="entry name" value="ANP_Clearance_Receptor"/>
</dbReference>
<reference evidence="7 8" key="1">
    <citation type="journal article" date="2021" name="Elife">
        <title>Chloroplast acquisition without the gene transfer in kleptoplastic sea slugs, Plakobranchus ocellatus.</title>
        <authorList>
            <person name="Maeda T."/>
            <person name="Takahashi S."/>
            <person name="Yoshida T."/>
            <person name="Shimamura S."/>
            <person name="Takaki Y."/>
            <person name="Nagai Y."/>
            <person name="Toyoda A."/>
            <person name="Suzuki Y."/>
            <person name="Arimoto A."/>
            <person name="Ishii H."/>
            <person name="Satoh N."/>
            <person name="Nishiyama T."/>
            <person name="Hasebe M."/>
            <person name="Maruyama T."/>
            <person name="Minagawa J."/>
            <person name="Obokata J."/>
            <person name="Shigenobu S."/>
        </authorList>
    </citation>
    <scope>NUCLEOTIDE SEQUENCE [LARGE SCALE GENOMIC DNA]</scope>
</reference>
<sequence length="335" mass="38254">MEKSTQSEEFQLERQKIENQNSDGIVENPKWEKNFKGGHSEKYGDSDFLTVVASLLLKSEIQPMQRKHSSKEPVRRENVTLKKRNKKRKVSRRTARKKKKRREITKFSAAELSHPTAVVDKRPEVLAGVILPVFGDRPFTVHQVAPALEKAVDEIVTGKLGFWNFKNLTLVYADSQCDIAVAMNKAVIMAERKKVVVFFGPVCDYAVAPVARQAIYWDIPVITAGATAYDFHWGKAKTYRTLTRVGPANIQGLVEFLEDVFLESQWKRLKVIYDSTGQDKILYGFCHLLVEYMHIYLLSAESNITMDHQRLDIQDSPPDIDQVMRKEIGTDHSGE</sequence>
<feature type="compositionally biased region" description="Basic residues" evidence="5">
    <location>
        <begin position="81"/>
        <end position="103"/>
    </location>
</feature>
<dbReference type="AlphaFoldDB" id="A0AAV4CR73"/>
<keyword evidence="2" id="KW-0812">Transmembrane</keyword>
<keyword evidence="3" id="KW-1133">Transmembrane helix</keyword>
<feature type="compositionally biased region" description="Basic and acidic residues" evidence="5">
    <location>
        <begin position="29"/>
        <end position="40"/>
    </location>
</feature>
<feature type="region of interest" description="Disordered" evidence="5">
    <location>
        <begin position="1"/>
        <end position="40"/>
    </location>
</feature>
<evidence type="ECO:0000256" key="3">
    <source>
        <dbReference type="ARBA" id="ARBA00022989"/>
    </source>
</evidence>
<keyword evidence="4" id="KW-0472">Membrane</keyword>
<dbReference type="Proteomes" id="UP000735302">
    <property type="component" value="Unassembled WGS sequence"/>
</dbReference>
<dbReference type="SUPFAM" id="SSF53822">
    <property type="entry name" value="Periplasmic binding protein-like I"/>
    <property type="match status" value="1"/>
</dbReference>
<dbReference type="Gene3D" id="3.40.50.2300">
    <property type="match status" value="1"/>
</dbReference>
<dbReference type="Pfam" id="PF01094">
    <property type="entry name" value="ANF_receptor"/>
    <property type="match status" value="1"/>
</dbReference>
<dbReference type="GO" id="GO:0038023">
    <property type="term" value="F:signaling receptor activity"/>
    <property type="evidence" value="ECO:0007669"/>
    <property type="project" value="TreeGrafter"/>
</dbReference>
<evidence type="ECO:0000256" key="4">
    <source>
        <dbReference type="ARBA" id="ARBA00023136"/>
    </source>
</evidence>
<gene>
    <name evidence="7" type="ORF">PoB_006084600</name>
</gene>
<evidence type="ECO:0000256" key="2">
    <source>
        <dbReference type="ARBA" id="ARBA00022692"/>
    </source>
</evidence>
<feature type="domain" description="Receptor ligand binding region" evidence="6">
    <location>
        <begin position="144"/>
        <end position="298"/>
    </location>
</feature>
<protein>
    <submittedName>
        <fullName evidence="7">Atrial natriuretic peptide clearance receptor</fullName>
    </submittedName>
</protein>
<proteinExistence type="predicted"/>
<feature type="region of interest" description="Disordered" evidence="5">
    <location>
        <begin position="62"/>
        <end position="105"/>
    </location>
</feature>
<feature type="compositionally biased region" description="Basic and acidic residues" evidence="5">
    <location>
        <begin position="70"/>
        <end position="80"/>
    </location>
</feature>
<evidence type="ECO:0000256" key="5">
    <source>
        <dbReference type="SAM" id="MobiDB-lite"/>
    </source>
</evidence>
<dbReference type="GO" id="GO:0007165">
    <property type="term" value="P:signal transduction"/>
    <property type="evidence" value="ECO:0007669"/>
    <property type="project" value="TreeGrafter"/>
</dbReference>
<comment type="caution">
    <text evidence="7">The sequence shown here is derived from an EMBL/GenBank/DDBJ whole genome shotgun (WGS) entry which is preliminary data.</text>
</comment>
<evidence type="ECO:0000313" key="8">
    <source>
        <dbReference type="Proteomes" id="UP000735302"/>
    </source>
</evidence>
<evidence type="ECO:0000256" key="1">
    <source>
        <dbReference type="ARBA" id="ARBA00004370"/>
    </source>
</evidence>
<organism evidence="7 8">
    <name type="scientific">Plakobranchus ocellatus</name>
    <dbReference type="NCBI Taxonomy" id="259542"/>
    <lineage>
        <taxon>Eukaryota</taxon>
        <taxon>Metazoa</taxon>
        <taxon>Spiralia</taxon>
        <taxon>Lophotrochozoa</taxon>
        <taxon>Mollusca</taxon>
        <taxon>Gastropoda</taxon>
        <taxon>Heterobranchia</taxon>
        <taxon>Euthyneura</taxon>
        <taxon>Panpulmonata</taxon>
        <taxon>Sacoglossa</taxon>
        <taxon>Placobranchoidea</taxon>
        <taxon>Plakobranchidae</taxon>
        <taxon>Plakobranchus</taxon>
    </lineage>
</organism>
<comment type="subcellular location">
    <subcellularLocation>
        <location evidence="1">Membrane</location>
    </subcellularLocation>
</comment>
<dbReference type="PANTHER" id="PTHR44755:SF11">
    <property type="entry name" value="ATRIAL NATRIURETIC PEPTIDE RECEPTOR 3 ISOFORM X1"/>
    <property type="match status" value="1"/>
</dbReference>
<keyword evidence="7" id="KW-0675">Receptor</keyword>
<keyword evidence="8" id="KW-1185">Reference proteome</keyword>